<comment type="caution">
    <text evidence="2">The sequence shown here is derived from an EMBL/GenBank/DDBJ whole genome shotgun (WGS) entry which is preliminary data.</text>
</comment>
<dbReference type="Gene3D" id="3.40.30.10">
    <property type="entry name" value="Glutaredoxin"/>
    <property type="match status" value="1"/>
</dbReference>
<organism evidence="2 3">
    <name type="scientific">Prosthecobacter vanneervenii</name>
    <dbReference type="NCBI Taxonomy" id="48466"/>
    <lineage>
        <taxon>Bacteria</taxon>
        <taxon>Pseudomonadati</taxon>
        <taxon>Verrucomicrobiota</taxon>
        <taxon>Verrucomicrobiia</taxon>
        <taxon>Verrucomicrobiales</taxon>
        <taxon>Verrucomicrobiaceae</taxon>
        <taxon>Prosthecobacter</taxon>
    </lineage>
</organism>
<sequence length="148" mass="15892">MKSLLTALALFVAATAFAGPPAGITSLKAAIKAARTQGKFLFVQLGRENCGNCQQLKSMITKNELPLSDTRYIYADVDFDDLSTFDLFNRHFKADGEYLPFVVIAAPDGTQLAAHTGSGTVKDYKQLINDAEKAAAKMTASQAAAKKK</sequence>
<evidence type="ECO:0000313" key="3">
    <source>
        <dbReference type="Proteomes" id="UP000590740"/>
    </source>
</evidence>
<dbReference type="InterPro" id="IPR036249">
    <property type="entry name" value="Thioredoxin-like_sf"/>
</dbReference>
<evidence type="ECO:0008006" key="4">
    <source>
        <dbReference type="Google" id="ProtNLM"/>
    </source>
</evidence>
<dbReference type="RefSeq" id="WP_184344229.1">
    <property type="nucleotide sequence ID" value="NZ_JACHIG010000017.1"/>
</dbReference>
<dbReference type="AlphaFoldDB" id="A0A7W7YGI6"/>
<protein>
    <recommendedName>
        <fullName evidence="4">Thioredoxin domain-containing protein</fullName>
    </recommendedName>
</protein>
<dbReference type="SUPFAM" id="SSF52833">
    <property type="entry name" value="Thioredoxin-like"/>
    <property type="match status" value="1"/>
</dbReference>
<accession>A0A7W7YGI6</accession>
<dbReference type="Proteomes" id="UP000590740">
    <property type="component" value="Unassembled WGS sequence"/>
</dbReference>
<keyword evidence="3" id="KW-1185">Reference proteome</keyword>
<dbReference type="EMBL" id="JACHIG010000017">
    <property type="protein sequence ID" value="MBB5035430.1"/>
    <property type="molecule type" value="Genomic_DNA"/>
</dbReference>
<evidence type="ECO:0000313" key="2">
    <source>
        <dbReference type="EMBL" id="MBB5035430.1"/>
    </source>
</evidence>
<feature type="signal peptide" evidence="1">
    <location>
        <begin position="1"/>
        <end position="18"/>
    </location>
</feature>
<proteinExistence type="predicted"/>
<reference evidence="2 3" key="1">
    <citation type="submission" date="2020-08" db="EMBL/GenBank/DDBJ databases">
        <title>Genomic Encyclopedia of Type Strains, Phase IV (KMG-IV): sequencing the most valuable type-strain genomes for metagenomic binning, comparative biology and taxonomic classification.</title>
        <authorList>
            <person name="Goeker M."/>
        </authorList>
    </citation>
    <scope>NUCLEOTIDE SEQUENCE [LARGE SCALE GENOMIC DNA]</scope>
    <source>
        <strain evidence="2 3">DSM 12252</strain>
    </source>
</reference>
<evidence type="ECO:0000256" key="1">
    <source>
        <dbReference type="SAM" id="SignalP"/>
    </source>
</evidence>
<name>A0A7W7YGI6_9BACT</name>
<gene>
    <name evidence="2" type="ORF">HNQ65_005041</name>
</gene>
<feature type="chain" id="PRO_5030837369" description="Thioredoxin domain-containing protein" evidence="1">
    <location>
        <begin position="19"/>
        <end position="148"/>
    </location>
</feature>
<dbReference type="Pfam" id="PF13899">
    <property type="entry name" value="Thioredoxin_7"/>
    <property type="match status" value="1"/>
</dbReference>
<keyword evidence="1" id="KW-0732">Signal</keyword>